<keyword evidence="3" id="KW-1185">Reference proteome</keyword>
<dbReference type="Proteomes" id="UP000777438">
    <property type="component" value="Unassembled WGS sequence"/>
</dbReference>
<evidence type="ECO:0000313" key="3">
    <source>
        <dbReference type="Proteomes" id="UP000777438"/>
    </source>
</evidence>
<dbReference type="OrthoDB" id="8249012at2759"/>
<feature type="region of interest" description="Disordered" evidence="1">
    <location>
        <begin position="1"/>
        <end position="27"/>
    </location>
</feature>
<dbReference type="EMBL" id="JAGPYM010000001">
    <property type="protein sequence ID" value="KAH6900251.1"/>
    <property type="molecule type" value="Genomic_DNA"/>
</dbReference>
<name>A0A9P8WIS5_9HYPO</name>
<dbReference type="AlphaFoldDB" id="A0A9P8WIS5"/>
<reference evidence="2 3" key="1">
    <citation type="journal article" date="2021" name="Nat. Commun.">
        <title>Genetic determinants of endophytism in the Arabidopsis root mycobiome.</title>
        <authorList>
            <person name="Mesny F."/>
            <person name="Miyauchi S."/>
            <person name="Thiergart T."/>
            <person name="Pickel B."/>
            <person name="Atanasova L."/>
            <person name="Karlsson M."/>
            <person name="Huettel B."/>
            <person name="Barry K.W."/>
            <person name="Haridas S."/>
            <person name="Chen C."/>
            <person name="Bauer D."/>
            <person name="Andreopoulos W."/>
            <person name="Pangilinan J."/>
            <person name="LaButti K."/>
            <person name="Riley R."/>
            <person name="Lipzen A."/>
            <person name="Clum A."/>
            <person name="Drula E."/>
            <person name="Henrissat B."/>
            <person name="Kohler A."/>
            <person name="Grigoriev I.V."/>
            <person name="Martin F.M."/>
            <person name="Hacquard S."/>
        </authorList>
    </citation>
    <scope>NUCLEOTIDE SEQUENCE [LARGE SCALE GENOMIC DNA]</scope>
    <source>
        <strain evidence="2 3">MPI-CAGE-CH-0241</strain>
    </source>
</reference>
<sequence>MFTTSPPGHSHGPTSSMFAETTDPTPLPARFSRAKESLIAGKETQITASWKRLLNRLKAEVEIIANAGPTIFPSIPFPDLQHKSKANDFASKLKERGVAVIKDVIPRDTAAQWKTTTESYLDQDPRTRQLPTHDPHLYGVYWSPAQIKARAHENVLSTQRWLMNLWHSSDPAAMVSPNFPLSYADRLRIRSPDDEACSLSVYVDGGSVERWEPDGYGVGGPYQRIWDGEWEKYDPWESSTRLKVSSDLYNGDGVCTMFRMFQGWISLSDIPEGEGTLLLCPMITMSTAYLLLRPFFSPVNPSPSNAGFLSPENWTLEQPPSSVIQGALPSYPQELNEALHPHLQLARSMVHIPRLEPGDYLVWHCDAVYALDRLRRPDLPRATIMYLPACPLTQTNALYLARQRKAFLLGHPGPDFGGVFGEMARAGSTGIQEVGEAGGMDGLCAMGLLPWDEDEARDDHEQEVLEMANRILFPEKYDLGC</sequence>
<dbReference type="Pfam" id="PF07350">
    <property type="entry name" value="Gig2-like"/>
    <property type="match status" value="1"/>
</dbReference>
<dbReference type="InterPro" id="IPR027443">
    <property type="entry name" value="IPNS-like_sf"/>
</dbReference>
<feature type="compositionally biased region" description="Low complexity" evidence="1">
    <location>
        <begin position="1"/>
        <end position="16"/>
    </location>
</feature>
<organism evidence="2 3">
    <name type="scientific">Thelonectria olida</name>
    <dbReference type="NCBI Taxonomy" id="1576542"/>
    <lineage>
        <taxon>Eukaryota</taxon>
        <taxon>Fungi</taxon>
        <taxon>Dikarya</taxon>
        <taxon>Ascomycota</taxon>
        <taxon>Pezizomycotina</taxon>
        <taxon>Sordariomycetes</taxon>
        <taxon>Hypocreomycetidae</taxon>
        <taxon>Hypocreales</taxon>
        <taxon>Nectriaceae</taxon>
        <taxon>Thelonectria</taxon>
    </lineage>
</organism>
<dbReference type="SUPFAM" id="SSF51197">
    <property type="entry name" value="Clavaminate synthase-like"/>
    <property type="match status" value="1"/>
</dbReference>
<comment type="caution">
    <text evidence="2">The sequence shown here is derived from an EMBL/GenBank/DDBJ whole genome shotgun (WGS) entry which is preliminary data.</text>
</comment>
<evidence type="ECO:0000256" key="1">
    <source>
        <dbReference type="SAM" id="MobiDB-lite"/>
    </source>
</evidence>
<dbReference type="Gene3D" id="2.60.120.330">
    <property type="entry name" value="B-lactam Antibiotic, Isopenicillin N Synthase, Chain"/>
    <property type="match status" value="1"/>
</dbReference>
<dbReference type="PANTHER" id="PTHR30613:SF1">
    <property type="entry name" value="DUF1479 DOMAIN PROTEIN (AFU_ORTHOLOGUE AFUA_5G09280)"/>
    <property type="match status" value="1"/>
</dbReference>
<dbReference type="InterPro" id="IPR010856">
    <property type="entry name" value="Gig2-like"/>
</dbReference>
<proteinExistence type="predicted"/>
<protein>
    <recommendedName>
        <fullName evidence="4">DUF1479-domain-containing protein</fullName>
    </recommendedName>
</protein>
<dbReference type="PANTHER" id="PTHR30613">
    <property type="entry name" value="UNCHARACTERIZED PROTEIN YBIU-RELATED"/>
    <property type="match status" value="1"/>
</dbReference>
<gene>
    <name evidence="2" type="ORF">B0T10DRAFT_20844</name>
</gene>
<evidence type="ECO:0000313" key="2">
    <source>
        <dbReference type="EMBL" id="KAH6900251.1"/>
    </source>
</evidence>
<evidence type="ECO:0008006" key="4">
    <source>
        <dbReference type="Google" id="ProtNLM"/>
    </source>
</evidence>
<accession>A0A9P8WIS5</accession>